<keyword evidence="1" id="KW-0493">Microtubule</keyword>
<dbReference type="GO" id="GO:0005874">
    <property type="term" value="C:microtubule"/>
    <property type="evidence" value="ECO:0007669"/>
    <property type="project" value="UniProtKB-KW"/>
</dbReference>
<dbReference type="PROSITE" id="PS50067">
    <property type="entry name" value="KINESIN_MOTOR_2"/>
    <property type="match status" value="1"/>
</dbReference>
<dbReference type="PANTHER" id="PTHR47972:SF45">
    <property type="entry name" value="PROTEIN CLARET SEGREGATIONAL"/>
    <property type="match status" value="1"/>
</dbReference>
<gene>
    <name evidence="7" type="ORF">MICPUCDRAFT_2397</name>
</gene>
<dbReference type="GeneID" id="9684461"/>
<dbReference type="SUPFAM" id="SSF52540">
    <property type="entry name" value="P-loop containing nucleoside triphosphate hydrolases"/>
    <property type="match status" value="1"/>
</dbReference>
<dbReference type="Proteomes" id="UP000001876">
    <property type="component" value="Unassembled WGS sequence"/>
</dbReference>
<keyword evidence="8" id="KW-1185">Reference proteome</keyword>
<dbReference type="GO" id="GO:0008017">
    <property type="term" value="F:microtubule binding"/>
    <property type="evidence" value="ECO:0007669"/>
    <property type="project" value="InterPro"/>
</dbReference>
<dbReference type="GO" id="GO:0007018">
    <property type="term" value="P:microtubule-based movement"/>
    <property type="evidence" value="ECO:0007669"/>
    <property type="project" value="InterPro"/>
</dbReference>
<dbReference type="OMA" id="IFQERQG"/>
<dbReference type="GO" id="GO:0003777">
    <property type="term" value="F:microtubule motor activity"/>
    <property type="evidence" value="ECO:0007669"/>
    <property type="project" value="InterPro"/>
</dbReference>
<dbReference type="PANTHER" id="PTHR47972">
    <property type="entry name" value="KINESIN-LIKE PROTEIN KLP-3"/>
    <property type="match status" value="1"/>
</dbReference>
<dbReference type="InterPro" id="IPR027417">
    <property type="entry name" value="P-loop_NTPase"/>
</dbReference>
<evidence type="ECO:0000259" key="6">
    <source>
        <dbReference type="PROSITE" id="PS50067"/>
    </source>
</evidence>
<feature type="binding site" evidence="5">
    <location>
        <begin position="103"/>
        <end position="110"/>
    </location>
    <ligand>
        <name>ATP</name>
        <dbReference type="ChEBI" id="CHEBI:30616"/>
    </ligand>
</feature>
<feature type="non-terminal residue" evidence="7">
    <location>
        <position position="1"/>
    </location>
</feature>
<accession>C1MSB3</accession>
<name>C1MSB3_MICPC</name>
<evidence type="ECO:0000313" key="8">
    <source>
        <dbReference type="Proteomes" id="UP000001876"/>
    </source>
</evidence>
<evidence type="ECO:0000256" key="4">
    <source>
        <dbReference type="ARBA" id="ARBA00023175"/>
    </source>
</evidence>
<dbReference type="InterPro" id="IPR036961">
    <property type="entry name" value="Kinesin_motor_dom_sf"/>
</dbReference>
<evidence type="ECO:0000256" key="1">
    <source>
        <dbReference type="ARBA" id="ARBA00022701"/>
    </source>
</evidence>
<dbReference type="RefSeq" id="XP_003058651.1">
    <property type="nucleotide sequence ID" value="XM_003058605.1"/>
</dbReference>
<feature type="domain" description="Kinesin motor" evidence="6">
    <location>
        <begin position="25"/>
        <end position="347"/>
    </location>
</feature>
<feature type="non-terminal residue" evidence="7">
    <location>
        <position position="348"/>
    </location>
</feature>
<keyword evidence="2 5" id="KW-0547">Nucleotide-binding</keyword>
<dbReference type="Gene3D" id="3.40.850.10">
    <property type="entry name" value="Kinesin motor domain"/>
    <property type="match status" value="1"/>
</dbReference>
<dbReference type="SMART" id="SM00129">
    <property type="entry name" value="KISc"/>
    <property type="match status" value="1"/>
</dbReference>
<protein>
    <submittedName>
        <fullName evidence="7">Predicted protein</fullName>
    </submittedName>
</protein>
<dbReference type="EMBL" id="GG663739">
    <property type="protein sequence ID" value="EEH57106.1"/>
    <property type="molecule type" value="Genomic_DNA"/>
</dbReference>
<keyword evidence="4 5" id="KW-0505">Motor protein</keyword>
<dbReference type="OrthoDB" id="3176171at2759"/>
<dbReference type="PRINTS" id="PR00380">
    <property type="entry name" value="KINESINHEAVY"/>
</dbReference>
<dbReference type="InterPro" id="IPR001752">
    <property type="entry name" value="Kinesin_motor_dom"/>
</dbReference>
<evidence type="ECO:0000256" key="5">
    <source>
        <dbReference type="PROSITE-ProRule" id="PRU00283"/>
    </source>
</evidence>
<sequence length="348" mass="37715">LERQLMDADDLRRAMHNQIQELRGNVRVFARMRPPKAGEEAHAAVKHVDKDSMSVVDRLGDDQCFSFDRAFGPDATQSDVFEEVSQLVQSALDGYKVCLFSYGQTGSGKTHTMLGAGDGDNAGIIPRAVQKVLETAENLKAKGYEYAMEASYVEIYNEQIRDLLRPGSYHSEKHAIVANPKGGCPEVSGVERERVASVAHAATLVRRAAAARAVEATQMNAQSSRSHTLFLLYITGTHRASGQQLSGCLNLVDLAGSERTARSGAEGQRMKEACAINKSLSSLGDVFMSIGRGDKHVPYRNSKLTHLLAPCLGGDGKTMMLVNVAPEPESAEESMCSLRFAAQVNAVE</sequence>
<evidence type="ECO:0000313" key="7">
    <source>
        <dbReference type="EMBL" id="EEH57106.1"/>
    </source>
</evidence>
<dbReference type="InterPro" id="IPR027640">
    <property type="entry name" value="Kinesin-like_fam"/>
</dbReference>
<dbReference type="KEGG" id="mpp:MICPUCDRAFT_2397"/>
<dbReference type="STRING" id="564608.C1MSB3"/>
<dbReference type="GO" id="GO:0005524">
    <property type="term" value="F:ATP binding"/>
    <property type="evidence" value="ECO:0007669"/>
    <property type="project" value="UniProtKB-UniRule"/>
</dbReference>
<keyword evidence="3 5" id="KW-0067">ATP-binding</keyword>
<organism evidence="8">
    <name type="scientific">Micromonas pusilla (strain CCMP1545)</name>
    <name type="common">Picoplanktonic green alga</name>
    <dbReference type="NCBI Taxonomy" id="564608"/>
    <lineage>
        <taxon>Eukaryota</taxon>
        <taxon>Viridiplantae</taxon>
        <taxon>Chlorophyta</taxon>
        <taxon>Mamiellophyceae</taxon>
        <taxon>Mamiellales</taxon>
        <taxon>Mamiellaceae</taxon>
        <taxon>Micromonas</taxon>
    </lineage>
</organism>
<dbReference type="eggNOG" id="KOG0239">
    <property type="taxonomic scope" value="Eukaryota"/>
</dbReference>
<evidence type="ECO:0000256" key="3">
    <source>
        <dbReference type="ARBA" id="ARBA00022840"/>
    </source>
</evidence>
<reference evidence="7 8" key="1">
    <citation type="journal article" date="2009" name="Science">
        <title>Green evolution and dynamic adaptations revealed by genomes of the marine picoeukaryotes Micromonas.</title>
        <authorList>
            <person name="Worden A.Z."/>
            <person name="Lee J.H."/>
            <person name="Mock T."/>
            <person name="Rouze P."/>
            <person name="Simmons M.P."/>
            <person name="Aerts A.L."/>
            <person name="Allen A.E."/>
            <person name="Cuvelier M.L."/>
            <person name="Derelle E."/>
            <person name="Everett M.V."/>
            <person name="Foulon E."/>
            <person name="Grimwood J."/>
            <person name="Gundlach H."/>
            <person name="Henrissat B."/>
            <person name="Napoli C."/>
            <person name="McDonald S.M."/>
            <person name="Parker M.S."/>
            <person name="Rombauts S."/>
            <person name="Salamov A."/>
            <person name="Von Dassow P."/>
            <person name="Badger J.H."/>
            <person name="Coutinho P.M."/>
            <person name="Demir E."/>
            <person name="Dubchak I."/>
            <person name="Gentemann C."/>
            <person name="Eikrem W."/>
            <person name="Gready J.E."/>
            <person name="John U."/>
            <person name="Lanier W."/>
            <person name="Lindquist E.A."/>
            <person name="Lucas S."/>
            <person name="Mayer K.F."/>
            <person name="Moreau H."/>
            <person name="Not F."/>
            <person name="Otillar R."/>
            <person name="Panaud O."/>
            <person name="Pangilinan J."/>
            <person name="Paulsen I."/>
            <person name="Piegu B."/>
            <person name="Poliakov A."/>
            <person name="Robbens S."/>
            <person name="Schmutz J."/>
            <person name="Toulza E."/>
            <person name="Wyss T."/>
            <person name="Zelensky A."/>
            <person name="Zhou K."/>
            <person name="Armbrust E.V."/>
            <person name="Bhattacharya D."/>
            <person name="Goodenough U.W."/>
            <person name="Van de Peer Y."/>
            <person name="Grigoriev I.V."/>
        </authorList>
    </citation>
    <scope>NUCLEOTIDE SEQUENCE [LARGE SCALE GENOMIC DNA]</scope>
    <source>
        <strain evidence="7 8">CCMP1545</strain>
    </source>
</reference>
<proteinExistence type="inferred from homology"/>
<dbReference type="Pfam" id="PF00225">
    <property type="entry name" value="Kinesin"/>
    <property type="match status" value="1"/>
</dbReference>
<evidence type="ECO:0000256" key="2">
    <source>
        <dbReference type="ARBA" id="ARBA00022741"/>
    </source>
</evidence>
<dbReference type="AlphaFoldDB" id="C1MSB3"/>
<comment type="similarity">
    <text evidence="5">Belongs to the TRAFAC class myosin-kinesin ATPase superfamily. Kinesin family.</text>
</comment>